<evidence type="ECO:0000313" key="2">
    <source>
        <dbReference type="EMBL" id="GBN13959.1"/>
    </source>
</evidence>
<organism evidence="2 3">
    <name type="scientific">Araneus ventricosus</name>
    <name type="common">Orbweaver spider</name>
    <name type="synonym">Epeira ventricosa</name>
    <dbReference type="NCBI Taxonomy" id="182803"/>
    <lineage>
        <taxon>Eukaryota</taxon>
        <taxon>Metazoa</taxon>
        <taxon>Ecdysozoa</taxon>
        <taxon>Arthropoda</taxon>
        <taxon>Chelicerata</taxon>
        <taxon>Arachnida</taxon>
        <taxon>Araneae</taxon>
        <taxon>Araneomorphae</taxon>
        <taxon>Entelegynae</taxon>
        <taxon>Araneoidea</taxon>
        <taxon>Araneidae</taxon>
        <taxon>Araneus</taxon>
    </lineage>
</organism>
<sequence>MRPSTGRPGRRQRGTPSSSTPCCTSGRTRSAKSVILLILASFVSKNYLAMKTKESGTEGRKINAEESEKVSKFIKSILNDTQGTEEIISEAEQQGFEDYHRKIKNKVGDLFKVEDDNLNGKNLSIDKETDIAKQKVVIPVLPKAIEEHDIELLKFDTDTGKPVISDSLTLRALFRLKPPHSTQAGLRWFRAPV</sequence>
<dbReference type="Proteomes" id="UP000499080">
    <property type="component" value="Unassembled WGS sequence"/>
</dbReference>
<comment type="caution">
    <text evidence="2">The sequence shown here is derived from an EMBL/GenBank/DDBJ whole genome shotgun (WGS) entry which is preliminary data.</text>
</comment>
<name>A0A4Y2LHR5_ARAVE</name>
<feature type="region of interest" description="Disordered" evidence="1">
    <location>
        <begin position="1"/>
        <end position="26"/>
    </location>
</feature>
<keyword evidence="3" id="KW-1185">Reference proteome</keyword>
<reference evidence="2 3" key="1">
    <citation type="journal article" date="2019" name="Sci. Rep.">
        <title>Orb-weaving spider Araneus ventricosus genome elucidates the spidroin gene catalogue.</title>
        <authorList>
            <person name="Kono N."/>
            <person name="Nakamura H."/>
            <person name="Ohtoshi R."/>
            <person name="Moran D.A.P."/>
            <person name="Shinohara A."/>
            <person name="Yoshida Y."/>
            <person name="Fujiwara M."/>
            <person name="Mori M."/>
            <person name="Tomita M."/>
            <person name="Arakawa K."/>
        </authorList>
    </citation>
    <scope>NUCLEOTIDE SEQUENCE [LARGE SCALE GENOMIC DNA]</scope>
</reference>
<proteinExistence type="predicted"/>
<dbReference type="AlphaFoldDB" id="A0A4Y2LHR5"/>
<protein>
    <submittedName>
        <fullName evidence="2">Uncharacterized protein</fullName>
    </submittedName>
</protein>
<gene>
    <name evidence="2" type="ORF">AVEN_223284_1</name>
</gene>
<dbReference type="EMBL" id="BGPR01005847">
    <property type="protein sequence ID" value="GBN13959.1"/>
    <property type="molecule type" value="Genomic_DNA"/>
</dbReference>
<accession>A0A4Y2LHR5</accession>
<evidence type="ECO:0000313" key="3">
    <source>
        <dbReference type="Proteomes" id="UP000499080"/>
    </source>
</evidence>
<feature type="compositionally biased region" description="Low complexity" evidence="1">
    <location>
        <begin position="14"/>
        <end position="26"/>
    </location>
</feature>
<evidence type="ECO:0000256" key="1">
    <source>
        <dbReference type="SAM" id="MobiDB-lite"/>
    </source>
</evidence>